<dbReference type="PROSITE" id="PS50075">
    <property type="entry name" value="CARRIER"/>
    <property type="match status" value="7"/>
</dbReference>
<name>A0ABY9XD55_9GAMM</name>
<dbReference type="Gene3D" id="3.40.50.980">
    <property type="match status" value="14"/>
</dbReference>
<dbReference type="NCBIfam" id="NF003417">
    <property type="entry name" value="PRK04813.1"/>
    <property type="match status" value="7"/>
</dbReference>
<dbReference type="Pfam" id="PF00668">
    <property type="entry name" value="Condensation"/>
    <property type="match status" value="7"/>
</dbReference>
<dbReference type="InterPro" id="IPR020845">
    <property type="entry name" value="AMP-binding_CS"/>
</dbReference>
<evidence type="ECO:0000313" key="6">
    <source>
        <dbReference type="Proteomes" id="UP001300348"/>
    </source>
</evidence>
<dbReference type="InterPro" id="IPR006162">
    <property type="entry name" value="Ppantetheine_attach_site"/>
</dbReference>
<evidence type="ECO:0000259" key="4">
    <source>
        <dbReference type="PROSITE" id="PS50075"/>
    </source>
</evidence>
<dbReference type="Gene3D" id="3.30.300.30">
    <property type="match status" value="7"/>
</dbReference>
<dbReference type="PROSITE" id="PS00455">
    <property type="entry name" value="AMP_BINDING"/>
    <property type="match status" value="7"/>
</dbReference>
<dbReference type="InterPro" id="IPR001242">
    <property type="entry name" value="Condensation_dom"/>
</dbReference>
<feature type="domain" description="Carrier" evidence="4">
    <location>
        <begin position="3145"/>
        <end position="3220"/>
    </location>
</feature>
<keyword evidence="3" id="KW-0597">Phosphoprotein</keyword>
<dbReference type="Gene3D" id="3.30.559.10">
    <property type="entry name" value="Chloramphenicol acetyltransferase-like domain"/>
    <property type="match status" value="7"/>
</dbReference>
<dbReference type="Gene3D" id="3.30.559.30">
    <property type="entry name" value="Nonribosomal peptide synthetase, condensation domain"/>
    <property type="match status" value="7"/>
</dbReference>
<feature type="domain" description="Carrier" evidence="4">
    <location>
        <begin position="5298"/>
        <end position="5373"/>
    </location>
</feature>
<organism evidence="5 6">
    <name type="scientific">Xenorhabdus griffiniae</name>
    <dbReference type="NCBI Taxonomy" id="351672"/>
    <lineage>
        <taxon>Bacteria</taxon>
        <taxon>Pseudomonadati</taxon>
        <taxon>Pseudomonadota</taxon>
        <taxon>Gammaproteobacteria</taxon>
        <taxon>Enterobacterales</taxon>
        <taxon>Morganellaceae</taxon>
        <taxon>Xenorhabdus</taxon>
    </lineage>
</organism>
<dbReference type="EMBL" id="CP133647">
    <property type="protein sequence ID" value="WNH00527.1"/>
    <property type="molecule type" value="Genomic_DNA"/>
</dbReference>
<feature type="domain" description="Carrier" evidence="4">
    <location>
        <begin position="7437"/>
        <end position="7512"/>
    </location>
</feature>
<dbReference type="NCBIfam" id="NF004282">
    <property type="entry name" value="PRK05691.1"/>
    <property type="match status" value="9"/>
</dbReference>
<dbReference type="GeneID" id="88856191"/>
<dbReference type="Pfam" id="PF00550">
    <property type="entry name" value="PP-binding"/>
    <property type="match status" value="7"/>
</dbReference>
<dbReference type="CDD" id="cd17652">
    <property type="entry name" value="A_NRPS_CmdD_like"/>
    <property type="match status" value="3"/>
</dbReference>
<sequence>MPMSRNNIKFPLSSSQQVVWLNQLSRPHSICYNLGSVLLVEGKLDDALLVHAIETVVCRHDVLRLQLVKTEELPQQVLTDALPVSVTIHDFSDHDNAEEQAEQYIRTAFKRPFDLYSELWRFALLRVSDNRWYCQFCCHHLIGDTTTLRLITTEIANTYTRLSRGKKSPKAAPSYLDFIHEDNAYLNSKRYQQDQQFWSERYKNLPPALIQPATLEKTADNEYVEPLAWPLDKTLFQRIEDTVAAHGLSVLHFMYAALACYFSRTAYSLTNRAEDEDIVIGIPVDNRKNSQQKRTAGMFSSVIPVGITVSPHDTFLDVMGKTATELRRCYKHQRLPISEINRLTQIQQQTGRTQLFDIMLAFEQIDVNADIPDATLKYSKIQRGAPCPLVIALHQYAFANSEDAQKPVTLEFNFSPHYLSRAEATALQSRLMVLIEAALTSPETPIRCLPLLPLTERQQLLVDFNATQMDFPQETLIHQLIEAQIAKTPNATAVVFAEQSLSYDELNRRANQLAHYLIALGVRPDDRVALCVERSLEMMVGFLAILKAGGAYVPLDPTYPTERLVYILDDAAPVALLTQSGLAQSEWLAQIDTLPTVLLDNPEPCLAHQPEDNPNPQALGLMSRHLAYVIYTSGSTGQPKGVMIEHHNLCNLVTTQQHVLALTADSRVLQFISNSFDPSIWEYCMTLMAGARLYLAKRTHLLPGTILSSYLTDQAISHVILSPTALAAMDFLPDTLQTLMVGGEACSSTLVKRWSPGRKMLNAYGPTETTICATLYPCTSYTGDNPPPIGRPIANTRIYILDAHGQLVPRGAVGEIYIAGAGVARGYLNRPELTAERFLADPFSSNPNARMYKTGDLGRWRPDGNIEYLGRNDFQVKLRGFRIELGEIEARLTQCAGVREAVVIAREDEPGQKRLVAYLLAQKNVELEPATLRQQLAQHLADYMLPSAFVTLDTFPLTPNGKLDRQALPAPDLSAVVARSYEAPIGEIEIALVQIWQELLSLEQVGRHDHFFELGGHSLLATQLVARVRQLLARELPLQQLFEQPVLMQLAQTLTSASTMAQIVIPVAERSQPLPLSFAQQRLWFLGQLDPAASLAYHIPVALRLTGPLHRSALTGAFNQLIARHESLRTRFTLVAGQPCQHIDSADIGFTLTYQDLRSLPAEAQSNCIAELTTLDAKTPFDFTQGPLLRGHLLQLTDEEHILLFTQHHIITDGWSVGVLMHELNVLYRAILDGQDAPLPPLPIQYADYAVWQRHWLQEEEAVFTAQRDFWCTQLEDAPALLSLPTDRPRPAIQSFVGSRVPVHIEAGLLDSLKKLGLRHHTTLFMTVLSAWSLVLARLSGQDDIVIGTPVANRPHQELEGLIGFFVNTLALRITFNDDLSVADLLAQVRERALAAYAHQDLPFEQVVEAIQPERNLSYSPIFQVMLALNNTPAQTLALPEVQCTPIEQMHPSAHFDLTLSLTETEAGLVGELEYASDLFDATTVERIVDYFNNVLAAMAADDTQRIATLPMLPVSERQQLLVDFNATQADFPQNALIHSLFEAQAAQHPESIAVVYENQTLSYGELNHRANQLAHALITVGVRPDDRVAICAERSLDAIVGLLGILKAGGAYVPLDPAYPTERLAYMLDDAAPVVLLTQTAQYDRLRDSVTVTVPVIVLDAQEALLETQPTHNPQAQTLGLTSRHLAYVIYTSGSTGQPKGVMVEHRNVLRLIINSGFAEIGPDDCIAHCANVSFDATTWEVWAGLVHGARIVLIPEKVLLQPTQFGQCLSSEGVSALFLTTALFNQYADLIGPSLSGLRYVLFGGEQTDNRPAIRLRTEHPPKHLLHVYGPTETTTFATAYELPVMEDEGVEGKSRKIPIGHPIANTQIYILDTQGQPVPIGVTGEIHIAGDGVARGYLNRPELTAERFLPDPFSSQPDARMYKTGDLARWLPDGNIEYLDRNDFQVKLRGFRIELGEIEAKLRQCDGVREAVVLAREDEPGQKRLVAYLRPLEGIELVPAELRQQLTQHLAEYMLPSAFVMLETFPLTPNGKLNRQALPAPDLSAVVARSYAAPVGEKEIALAQIWQKLLNLKQVSRHDHFFELGGHSLMIVSLVDELHNLGWHLEVRSVFASPILTDMALAIQHDTPAFVVPPNLIPESCTAITPDMLPLVSLSQTEIDAIVDTVSGGARNVQDIYPLAPLQEGILFHHLLQTQGDAYLLRIVFACDTREHLDAFLAALQQVIDRHDILRTAIYWQGLEQPVQVVWRQALMTVDEFTPLSTDDIPAQLLAHTDPRQHRINLNQAPLFAADIAHDPAQNEWLLALRFHHLVNDHMTSDLIFAEIVQILQGNAKTLPPTLPYRNFIAQTLSTPAAEHEVYFHSQLADIDEPTSPFGILGVPNDNSAINEHSLLLDPTLAKAIRTQARRLGVSASVLFHVAWAQVLAHTSGRDDVVFGSVLLGRLQGGAGAERILGMFINTLPLRISLGERTVQESVQETYQNLTTLLEHEQAPLALAQRCSGVAPPLPLFSSLLNYRHSQADKGETNDTIWTAMHLRLVSAEEQTNYPITLSVDDFGDNFQLTALTVTDIVPERINTYLTTAISGLIDALIHHPQQALRTIPILPKAERQQVLINFNATQADFPRDAMIHQLFEMQAAQHPDAIAVVFEGQTLSYGELNRRANQLAHYLITLGVRPDDRVVLCVERSLEMVIGLLAILKAGGAYVPLNPDYPTERLAYMLEDAIPVIALIQTAQVNKLPNTVPTVLLDRLFDNQAPILASQSTDNPDIQALGLTSHHLAYVIYTSGSTGQPKGVMVEHRNVLRLIVNSGFADIDPNDCVANCANIAFDASTWEIWSALLNGARLHVVPQSVLLNPVHFFNVLVKGQITALWLTVGLFNEYLDNLTPLFGQLRYLLVGGDILDPRKIQQVQLAMSQPAYLINGYGPTETTTFATTYTITSPVDVSHSIPIGRPIANTQIYILDTQGQPVPVGVAGEIHIAGDGVARGYLNHPELTAERFLADPFSSEPDARMYKTGDLGRWLPDGNIEYLGRNDFQVKLRGFRIELGEIEARLTQCDGVREAVVLAREDEPGQKRLVAYLLPQEGIELVPAELRQQLAQHLAEYMLPSAFITLDAFPLTPNGKLDRRALPAPDLSAVVTRRYEAPEGETEIILAEIWQDLLGLEHVGRYDHFFELGGHSLLAVQLAARIRQQLARELPLQQLFDQPLLRDLAHSLADASTTTQASIPVADRHQPLPLSFAQQRLWFLAQLDPAASLAYHIPMTLRLSGQLHRPALIRALDLLVARHESLRTRFVLVSGQPCQQIDPADRGFPLSYQDLRTLTPDAHSNRIAELTDLEAQTPFDLTQGPLLRGHLLQLTDDEHILLLTQHHIISDGWSIGVLLREFSALYRAALDSQDAPLPPLPIQYADYAVWQREWLQESAIAKQRDFWCSQLEGAPALLTLPTDRPRPAVQSYVGSRLPVNFDADLLTALKRLGQRHRTTLFMTVLSAWSIVLARLSGQEDIVIGTPVANRPHHELEGLIGFFVNTLALRITLDNSSRVADLLAQVREHAFAAYAHQDLPFEQVVEALQPERNLSYSPLFQVMLALNNTPQHISRQALALPELQLTHIEQEHYSAHFDLTLSLAENEDGRLVGELAYATDLFDATTIERLAGYLTNVLTAMVADETQLIGALPLLPESERRQLLVEFNATQQSFPQDALIHQLFEAQAAQHPEAIAVVFEEQTISYGELNRRANQLAHHLIGLGVRPDDRVAICVERSPEMVIGLLAVLKAGGAYVPLSPTYPPERLAYVLDDAAPVVLLTQTSLVDRLGTRLPHVLLDALVFDKGTADNPDPQTLGLTSHHLAYVIYTSGSTGQPKGVMVEHAGFRNYLQWGLSYYVTTRPTDSIVSSPFAFDATVSSLYLPLLCGGKLHLIREGQTLTELVPALLSPSMAPTTLVNVTPTHFAAIGKGLLAEKRTCPARCFIVGGEALPQSVVALWRELSPESRIINEYGPTETVVGCITFDTRHQASIVDNIPIGKPIANTQIYILDAQGQPVPLGVAGEIYIGGAGVSRGYFNLPELTAERFIPDPFSTAPNARLYKTGDLGRWLPDGNIEYLGRNDFQVKLRGFRIELGEIEAKLEQCHGVREAVVLAREDEPGQKRLVAYLRPREGVELVPAELRQQLAQHLADYMLPSAFVTLASFPLTPNGKLDRQALPAPDSSAIVVRHYASPIGEMEITLAQIWQKLLGLERVGRHDHFFELGGHSLMIVSLIEELRNLGWQLDVRSVFVAPVLIDMAQTVRRDANTFVVPPNLIAEGCTTITPAMLPLVSLSQTEIDAIVNTVPGGGANVQDIYPLAPLQEGILFHHLLQTQGDNYLLQSVLAFDTRERLNAFLTALQRVIDRHDILRTAVCWRELAQPVQVVWRQAPLKVNTFTPTTTGDVVTQLKRHTDPRQHRINLNQAPLFAADIAPNPAQDEWLLALRFHHLVSDHLTLELILAEITLILQGKTERLPAVLPYRNFIAQTLATPTTDHEAYFRTQLADIDEPTAPFGILKVHPDNDCVAEARHPIAPDLAKAIRTQARRLSVSPSVLFHVAWAQVLAQTSGRDDVVFGSVLSGRLQGGAGADQILGMFINTLPLRISLDGHTVQDIVQDTYHNLIALLEHEQAPLVLAQRCSGVEQPMPLFSTLLNYRHSALNAAEAVDSTWTGIRILSAEEGTNYPISLSVDDLGDDFLLTTQTITEITPERINAYLATAIRGLVDALVHNPQQAIRNIAILPAAERQQLLVDFNATQVDLPQEVFIHQLFEAQAAQCPDAIAVVYQDQTLSYGELNLRANQLAHHLIGLGVRPDDRVAICVERSPEMVIGLLAVLKAGGAYVPLSPTYPPERLAYVLDDAAPVVLLTQTSLVDRLGTRLPHVLLDALVFDKGTADNPDPQTLGLTSHHLAYVIYTSGSTGQPKGVMVEHAGFRNYLQWGLSYYVTTRPTDSIVSSPFAFDATVSSLYLPLLCGGKLHLIREEQTLTELVPVLLSPSMAPTTLVKITPTHFAAIVKGLLAEKRTCPARCFIVGGEALPQSVVALWRELSPESRIINEYGPTETVVGCITFDTRHQASIVDNIPIGKPIANTQIYILDAQGQPVPLGVAGEIYIGGAGVSRGYFNRPELTAERFIPDPFSTAPNARLYKTGDLGRWLPDGNIEYLGRNDFQVKIRGFRIELGEIENRLVDCEGVQEAVVIAREEENSDKRLVAYLIPEPDVTLNPAELREQLSISLMEYMLPSAFVTLASFPLTPNGKLDRKALPAPDLSAVVAQDYAAPVGEIEITLAQIWQALLGLERVGRHDHFFELGGHSLLAIQLVTQIHQKLARDLSLQQLFDQPVLMHLAQTLTGASTMAQIVIPVADRSQPLPLSFAQQRLWFLGQLDPAASLAYHIPVALRLTGPLHRSALTGAFNQLIARHESLRTRFVLVDGQPCQHIDPADIGFTLPYQDLRLWAPQAQDSRIAELTALEAQTPFDFTQEQLIRGHLLQLADEEHVLLLTQHHIISDGWSIGVLVHELSVLYRAILDSQDTPLPPLPIQYADYTVWQRHWLQEAVLTTQRDFWCTQLAGTPALLTLPTDRPRPAVQSFVGSRVPVYVDADLLGSLKKLGLRHHSTLFMTVLSAWSLVLARLSGQDDIVIGTPVANRPHHELEGLIGFFVNTLALRITFNDDLSVADLLAHVRERALAAYAHQDLPFEQVVEALQPERNLSYSPIFQVMLALNNTPTQALAFPDVQCAPIEQMYPSAHFDLTLSLTETETGLIGELEYVTDLFDTATVERIAGYFNNVLTAMVADETQQIATLPMLSASERQQLLVDFNATQVDFPQDALIHQRFEAQAARYPQAIAVVFGEQTISYGELNHRANQLAHYLIALGVRPDDRVAICVERSLEMVVGLLGILKAGAAYVPLDPAYPVERLAYMLDDASPVALLTQMSLVETLSSDLPTVLLDTISLDTYAISNPDAYALGLTPHHLAYVIYTSGSTGQPKGVMVEHRGLYNLTQTQIEAFHITANSRLLQFASFSFDACISEIATTLCQGACLVLASREALLPGEALMNTLKTQAITHVTLPPVAASALTPDAELPNLTILVLAGEACSSSLIKRWTTDQRIIINAYGPTESTVCATLTPCDPQSERVPPIGRPIANTQIYILDTRGQPVPLGVTGEIYIGGMGIARGYLNRPELTAERFLADPFSSQPDARMYKTGDLGRWLPDGNIEYLGRNDFQVKLRGFRIELGEIEARLMQCHGVREAVVLAREDESGQKRLVAYLRPLEGIEPVPTELRQQLAQYLADYMLPSAFVILETFPLTPNGKLDRQALPAPDLSAVATRSYEAPIGETEIALAQIWQKLLGLKQVSRHDHFFELGGHSLMIVSLIEELRKLGWQLDVRSVFVAPILVDMAQAIQREASIFVVPPNRIPEDCTAITPDMLPLIALSQTEIDTLVEQIPGGAGNVQDIYPLAPLQEGILFHHLLQTQGDNYLQQSLLAFDTRDRLDSFLKALQQVINRHDILRTAIYWQGLEQPVQVVWRQAQLTIREFPAATTDDIPAQLLAHTDPRQHRINLNQAPLFATDIAHDPAQDEWLLALRFHHLVSDHLTLELIFAEIALILQAKTEKLPPISPYRNFIAQTLNTPTAEHEAYFRAQLADIDEPTAPFGVLNVNIGNDLVTKAHLAIAPDLAKAIRTQARRFGVSPSVLFHIAWAQVLAQTSGRDDVVFGSVLLGRLQGGAGADQILGMFINTLPLRISLDGRTVQDIVQETYHNLTALLEHEQAPLVLAQQCSGVEQPMPLFSTLLNYRHSFSNGTAEGEIEAVENTWAGIRVLAAEERTNYPISLSIDDLGEDFQLTALTITEIVPEQINAYLATAISGLIDALINNPQQAIRDISILPAAERQQVLTDFNATQVDFPQTALIHQLIEAQAALHSDALAVIYEDQALSYSELNHRANQLAHYLIALGVHPDDRVAICAERSLEMIVGFLAILKAGGAYVPLDPAYPSERLAYMLDDAAPVALLTQSELAQSEWLVQFNTLPTVLLDNPEPCLANQPADNPNPQALGLMPHHLAYVIYTSGSTGQPKGVMVEHHSLCNLVTTQQHVLALTANSRVLQSTANSFDPSIWEYCMTLMAGARLYLAKRTSLLPGAILSGYLADQAISHVILSPTALAAMDFLPDTLQTLMVGGEACSSTLVKRWSSGRQMLNAYGPTETTVCATLYLCTSYTGNNPPPIGRPIANTQIYILDAHGQPVPRGVAGEIYIAGAGVARGYLNRPELTAERFLPDPFSSQPDARMYKTGDLGRWLPEGDIEYLGRNDFQVKLRGFRIELGEIETRLSQCDEVREAVVIAREDEPGQKRLVAYLLPQEGVELAPAELRQQLAQYLADYMLPSAFVTLDTFPLTPNGKLDRQSLPAPDSSAVVTQGYEPPQGRIETVLAQIWQDLLGLERVSRHDHFFEIGGHSLMVVRLITRIQDKFLVSIPLTALFTSTTLVEQANVILSAQMNVVGGNELESIQNDLDSLSAEELMTILSGKETRGGSKQ</sequence>
<dbReference type="Gene3D" id="2.30.38.10">
    <property type="entry name" value="Luciferase, Domain 3"/>
    <property type="match status" value="7"/>
</dbReference>
<dbReference type="InterPro" id="IPR010071">
    <property type="entry name" value="AA_adenyl_dom"/>
</dbReference>
<dbReference type="InterPro" id="IPR020806">
    <property type="entry name" value="PKS_PP-bd"/>
</dbReference>
<dbReference type="Gene3D" id="1.10.1200.10">
    <property type="entry name" value="ACP-like"/>
    <property type="match status" value="7"/>
</dbReference>
<dbReference type="NCBIfam" id="TIGR01733">
    <property type="entry name" value="AA-adenyl-dom"/>
    <property type="match status" value="7"/>
</dbReference>
<dbReference type="SUPFAM" id="SSF47336">
    <property type="entry name" value="ACP-like"/>
    <property type="match status" value="7"/>
</dbReference>
<dbReference type="CDD" id="cd19544">
    <property type="entry name" value="E-C_NRPS"/>
    <property type="match status" value="3"/>
</dbReference>
<gene>
    <name evidence="5" type="ORF">QL112_011500</name>
</gene>
<dbReference type="CDD" id="cd12117">
    <property type="entry name" value="A_NRPS_Srf_like"/>
    <property type="match status" value="2"/>
</dbReference>
<dbReference type="PANTHER" id="PTHR45527">
    <property type="entry name" value="NONRIBOSOMAL PEPTIDE SYNTHETASE"/>
    <property type="match status" value="1"/>
</dbReference>
<dbReference type="InterPro" id="IPR009081">
    <property type="entry name" value="PP-bd_ACP"/>
</dbReference>
<evidence type="ECO:0000256" key="2">
    <source>
        <dbReference type="ARBA" id="ARBA00022450"/>
    </source>
</evidence>
<feature type="domain" description="Carrier" evidence="4">
    <location>
        <begin position="983"/>
        <end position="1058"/>
    </location>
</feature>
<evidence type="ECO:0000256" key="3">
    <source>
        <dbReference type="ARBA" id="ARBA00022553"/>
    </source>
</evidence>
<keyword evidence="6" id="KW-1185">Reference proteome</keyword>
<dbReference type="InterPro" id="IPR000873">
    <property type="entry name" value="AMP-dep_synth/lig_dom"/>
</dbReference>
<dbReference type="Pfam" id="PF13193">
    <property type="entry name" value="AMP-binding_C"/>
    <property type="match status" value="7"/>
</dbReference>
<dbReference type="SUPFAM" id="SSF56801">
    <property type="entry name" value="Acetyl-CoA synthetase-like"/>
    <property type="match status" value="7"/>
</dbReference>
<evidence type="ECO:0000313" key="5">
    <source>
        <dbReference type="EMBL" id="WNH00527.1"/>
    </source>
</evidence>
<dbReference type="InterPro" id="IPR036736">
    <property type="entry name" value="ACP-like_sf"/>
</dbReference>
<feature type="domain" description="Carrier" evidence="4">
    <location>
        <begin position="6353"/>
        <end position="6427"/>
    </location>
</feature>
<dbReference type="PANTHER" id="PTHR45527:SF1">
    <property type="entry name" value="FATTY ACID SYNTHASE"/>
    <property type="match status" value="1"/>
</dbReference>
<comment type="cofactor">
    <cofactor evidence="1">
        <name>pantetheine 4'-phosphate</name>
        <dbReference type="ChEBI" id="CHEBI:47942"/>
    </cofactor>
</comment>
<dbReference type="SUPFAM" id="SSF52777">
    <property type="entry name" value="CoA-dependent acyltransferases"/>
    <property type="match status" value="14"/>
</dbReference>
<dbReference type="CDD" id="cd05930">
    <property type="entry name" value="A_NRPS"/>
    <property type="match status" value="2"/>
</dbReference>
<evidence type="ECO:0000256" key="1">
    <source>
        <dbReference type="ARBA" id="ARBA00001957"/>
    </source>
</evidence>
<keyword evidence="2" id="KW-0596">Phosphopantetheine</keyword>
<reference evidence="5 6" key="1">
    <citation type="journal article" date="2023" name="Access Microbiol">
        <title>The genome of a steinernematid-associated Pseudomonas piscis bacterium encodes the biosynthesis of insect toxins.</title>
        <authorList>
            <person name="Awori R.M."/>
            <person name="Hendre P."/>
            <person name="Amugune N.O."/>
        </authorList>
    </citation>
    <scope>NUCLEOTIDE SEQUENCE [LARGE SCALE GENOMIC DNA]</scope>
    <source>
        <strain evidence="5 6">97</strain>
    </source>
</reference>
<dbReference type="SMART" id="SM00823">
    <property type="entry name" value="PKS_PP"/>
    <property type="match status" value="5"/>
</dbReference>
<dbReference type="Proteomes" id="UP001300348">
    <property type="component" value="Chromosome"/>
</dbReference>
<dbReference type="PROSITE" id="PS00012">
    <property type="entry name" value="PHOSPHOPANTETHEINE"/>
    <property type="match status" value="4"/>
</dbReference>
<dbReference type="InterPro" id="IPR025110">
    <property type="entry name" value="AMP-bd_C"/>
</dbReference>
<dbReference type="InterPro" id="IPR045851">
    <property type="entry name" value="AMP-bd_C_sf"/>
</dbReference>
<dbReference type="InterPro" id="IPR023213">
    <property type="entry name" value="CAT-like_dom_sf"/>
</dbReference>
<feature type="domain" description="Carrier" evidence="4">
    <location>
        <begin position="4214"/>
        <end position="4288"/>
    </location>
</feature>
<protein>
    <submittedName>
        <fullName evidence="5">Non-ribosomal peptide synthase/polyketide synthase</fullName>
    </submittedName>
</protein>
<accession>A0ABY9XD55</accession>
<feature type="domain" description="Carrier" evidence="4">
    <location>
        <begin position="2056"/>
        <end position="2130"/>
    </location>
</feature>
<dbReference type="Pfam" id="PF00501">
    <property type="entry name" value="AMP-binding"/>
    <property type="match status" value="7"/>
</dbReference>
<dbReference type="CDD" id="cd19531">
    <property type="entry name" value="LCL_NRPS-like"/>
    <property type="match status" value="3"/>
</dbReference>
<dbReference type="RefSeq" id="WP_193836325.1">
    <property type="nucleotide sequence ID" value="NZ_CAWPOC010000002.1"/>
</dbReference>
<proteinExistence type="predicted"/>